<keyword evidence="3" id="KW-1185">Reference proteome</keyword>
<feature type="transmembrane region" description="Helical" evidence="1">
    <location>
        <begin position="126"/>
        <end position="143"/>
    </location>
</feature>
<feature type="transmembrane region" description="Helical" evidence="1">
    <location>
        <begin position="70"/>
        <end position="89"/>
    </location>
</feature>
<feature type="transmembrane region" description="Helical" evidence="1">
    <location>
        <begin position="95"/>
        <end position="114"/>
    </location>
</feature>
<keyword evidence="1" id="KW-1133">Transmembrane helix</keyword>
<evidence type="ECO:0000256" key="1">
    <source>
        <dbReference type="SAM" id="Phobius"/>
    </source>
</evidence>
<evidence type="ECO:0000313" key="2">
    <source>
        <dbReference type="EMBL" id="OQP64504.1"/>
    </source>
</evidence>
<dbReference type="STRING" id="550983.A4R26_15735"/>
<sequence>MLSGAFIISPFDAYENKLSNVFSLPLQEISIQQYGIFLPMHLHTNYCYMDSLALPVVHPAFQKLKRAGRFLHLAAGGLILVHALSHLNQPHSSPVYLGCLLFMAVDIFILVVAGKNIAAELPMVNLFFRLVEIIFFLGIGTACCLSSEWYTGVGHILVALAYAYLFRCEKRMLTTEYVALHHTGITIPALPDSYFLIWANVDRIEAQYDCITIAASGEKSYHFDLRNNLQFEELDQIHEFCRHYLKQA</sequence>
<name>A0A1V9G1S0_9BACT</name>
<feature type="transmembrane region" description="Helical" evidence="1">
    <location>
        <begin position="149"/>
        <end position="166"/>
    </location>
</feature>
<comment type="caution">
    <text evidence="2">The sequence shown here is derived from an EMBL/GenBank/DDBJ whole genome shotgun (WGS) entry which is preliminary data.</text>
</comment>
<accession>A0A1V9G1S0</accession>
<keyword evidence="1" id="KW-0472">Membrane</keyword>
<dbReference type="EMBL" id="LWBP01000089">
    <property type="protein sequence ID" value="OQP64504.1"/>
    <property type="molecule type" value="Genomic_DNA"/>
</dbReference>
<evidence type="ECO:0000313" key="3">
    <source>
        <dbReference type="Proteomes" id="UP000192276"/>
    </source>
</evidence>
<keyword evidence="1" id="KW-0812">Transmembrane</keyword>
<gene>
    <name evidence="2" type="ORF">A4R26_15735</name>
</gene>
<dbReference type="Proteomes" id="UP000192276">
    <property type="component" value="Unassembled WGS sequence"/>
</dbReference>
<reference evidence="3" key="1">
    <citation type="submission" date="2016-04" db="EMBL/GenBank/DDBJ databases">
        <authorList>
            <person name="Chen L."/>
            <person name="Zhuang W."/>
            <person name="Wang G."/>
        </authorList>
    </citation>
    <scope>NUCLEOTIDE SEQUENCE [LARGE SCALE GENOMIC DNA]</scope>
    <source>
        <strain evidence="3">208</strain>
    </source>
</reference>
<protein>
    <submittedName>
        <fullName evidence="2">Uncharacterized protein</fullName>
    </submittedName>
</protein>
<dbReference type="AlphaFoldDB" id="A0A1V9G1S0"/>
<organism evidence="2 3">
    <name type="scientific">Niastella populi</name>
    <dbReference type="NCBI Taxonomy" id="550983"/>
    <lineage>
        <taxon>Bacteria</taxon>
        <taxon>Pseudomonadati</taxon>
        <taxon>Bacteroidota</taxon>
        <taxon>Chitinophagia</taxon>
        <taxon>Chitinophagales</taxon>
        <taxon>Chitinophagaceae</taxon>
        <taxon>Niastella</taxon>
    </lineage>
</organism>
<proteinExistence type="predicted"/>